<dbReference type="GO" id="GO:0042834">
    <property type="term" value="F:peptidoglycan binding"/>
    <property type="evidence" value="ECO:0007669"/>
    <property type="project" value="InterPro"/>
</dbReference>
<gene>
    <name evidence="4" type="ORF">B0680_08290</name>
</gene>
<evidence type="ECO:0000313" key="5">
    <source>
        <dbReference type="Proteomes" id="UP000189800"/>
    </source>
</evidence>
<dbReference type="SUPFAM" id="SSF110997">
    <property type="entry name" value="Sporulation related repeat"/>
    <property type="match status" value="1"/>
</dbReference>
<accession>A0A1T0CLC4</accession>
<name>A0A1T0CLC4_9GAMM</name>
<feature type="region of interest" description="Disordered" evidence="1">
    <location>
        <begin position="92"/>
        <end position="173"/>
    </location>
</feature>
<evidence type="ECO:0000313" key="4">
    <source>
        <dbReference type="EMBL" id="OOS23147.1"/>
    </source>
</evidence>
<feature type="compositionally biased region" description="Polar residues" evidence="1">
    <location>
        <begin position="164"/>
        <end position="173"/>
    </location>
</feature>
<keyword evidence="2" id="KW-0812">Transmembrane</keyword>
<feature type="compositionally biased region" description="Basic and acidic residues" evidence="1">
    <location>
        <begin position="123"/>
        <end position="148"/>
    </location>
</feature>
<sequence length="256" mass="27650">MASRPTRPSAVYKEDKERTRSGVTSIVLLLVGALMAIVLMALAYFSPFFDSFRASQESTAPDEAMVEPIKDPSAPIEYEFYEVLPEQEFRSVPEGVSVQEPTTSQPATLSPDAIVTAKPASKPKADTSADADSTDKSDKADKATKADDSVSITEESTTYDEPASNGTSSNTADAKTGTTYILQIRSYTTADEADVKRAEVLMAGVDAVVVKRTDSAKGTHFYQVVSTPMKSREEASQASTRLRNNGIDSLIVEQKR</sequence>
<dbReference type="RefSeq" id="WP_078254638.1">
    <property type="nucleotide sequence ID" value="NZ_MUYU01000019.1"/>
</dbReference>
<proteinExistence type="predicted"/>
<dbReference type="InterPro" id="IPR007730">
    <property type="entry name" value="SPOR-like_dom"/>
</dbReference>
<dbReference type="OrthoDB" id="8558195at2"/>
<evidence type="ECO:0000256" key="2">
    <source>
        <dbReference type="SAM" id="Phobius"/>
    </source>
</evidence>
<feature type="domain" description="SPOR" evidence="3">
    <location>
        <begin position="174"/>
        <end position="254"/>
    </location>
</feature>
<dbReference type="Gene3D" id="3.30.70.1070">
    <property type="entry name" value="Sporulation related repeat"/>
    <property type="match status" value="1"/>
</dbReference>
<organism evidence="4 5">
    <name type="scientific">Moraxella pluranimalium</name>
    <dbReference type="NCBI Taxonomy" id="470453"/>
    <lineage>
        <taxon>Bacteria</taxon>
        <taxon>Pseudomonadati</taxon>
        <taxon>Pseudomonadota</taxon>
        <taxon>Gammaproteobacteria</taxon>
        <taxon>Moraxellales</taxon>
        <taxon>Moraxellaceae</taxon>
        <taxon>Moraxella</taxon>
    </lineage>
</organism>
<keyword evidence="5" id="KW-1185">Reference proteome</keyword>
<dbReference type="EMBL" id="MUYU01000019">
    <property type="protein sequence ID" value="OOS23147.1"/>
    <property type="molecule type" value="Genomic_DNA"/>
</dbReference>
<dbReference type="Proteomes" id="UP000189800">
    <property type="component" value="Unassembled WGS sequence"/>
</dbReference>
<dbReference type="PROSITE" id="PS51724">
    <property type="entry name" value="SPOR"/>
    <property type="match status" value="1"/>
</dbReference>
<feature type="compositionally biased region" description="Polar residues" evidence="1">
    <location>
        <begin position="99"/>
        <end position="108"/>
    </location>
</feature>
<evidence type="ECO:0000259" key="3">
    <source>
        <dbReference type="PROSITE" id="PS51724"/>
    </source>
</evidence>
<keyword evidence="2" id="KW-1133">Transmembrane helix</keyword>
<protein>
    <recommendedName>
        <fullName evidence="3">SPOR domain-containing protein</fullName>
    </recommendedName>
</protein>
<dbReference type="InterPro" id="IPR036680">
    <property type="entry name" value="SPOR-like_sf"/>
</dbReference>
<feature type="transmembrane region" description="Helical" evidence="2">
    <location>
        <begin position="21"/>
        <end position="45"/>
    </location>
</feature>
<dbReference type="STRING" id="470453.B0680_08290"/>
<reference evidence="4 5" key="1">
    <citation type="submission" date="2017-02" db="EMBL/GenBank/DDBJ databases">
        <title>Draft genome sequence of Moraxella pluranimalium CCUG 54913T type strain.</title>
        <authorList>
            <person name="Salva-Serra F."/>
            <person name="Engstrom-Jakobsson H."/>
            <person name="Thorell K."/>
            <person name="Jaen-Luchoro D."/>
            <person name="Gonzales-Siles L."/>
            <person name="Karlsson R."/>
            <person name="Yazdan S."/>
            <person name="Boulund F."/>
            <person name="Johnning A."/>
            <person name="Engstrand L."/>
            <person name="Kristiansson E."/>
            <person name="Moore E."/>
        </authorList>
    </citation>
    <scope>NUCLEOTIDE SEQUENCE [LARGE SCALE GENOMIC DNA]</scope>
    <source>
        <strain evidence="4 5">CCUG 54913</strain>
    </source>
</reference>
<comment type="caution">
    <text evidence="4">The sequence shown here is derived from an EMBL/GenBank/DDBJ whole genome shotgun (WGS) entry which is preliminary data.</text>
</comment>
<keyword evidence="2" id="KW-0472">Membrane</keyword>
<evidence type="ECO:0000256" key="1">
    <source>
        <dbReference type="SAM" id="MobiDB-lite"/>
    </source>
</evidence>
<dbReference type="AlphaFoldDB" id="A0A1T0CLC4"/>
<dbReference type="Pfam" id="PF05036">
    <property type="entry name" value="SPOR"/>
    <property type="match status" value="1"/>
</dbReference>